<dbReference type="PROSITE" id="PS01081">
    <property type="entry name" value="HTH_TETR_1"/>
    <property type="match status" value="1"/>
</dbReference>
<dbReference type="Pfam" id="PF16925">
    <property type="entry name" value="TetR_C_13"/>
    <property type="match status" value="1"/>
</dbReference>
<accession>A0A0B1R1U4</accession>
<keyword evidence="2 4" id="KW-0238">DNA-binding</keyword>
<dbReference type="RefSeq" id="WP_039334059.1">
    <property type="nucleotide sequence ID" value="NZ_JTJJ01000074.1"/>
</dbReference>
<dbReference type="PANTHER" id="PTHR47506:SF10">
    <property type="entry name" value="TRANSCRIPTIONAL REGULATORY PROTEIN"/>
    <property type="match status" value="1"/>
</dbReference>
<dbReference type="InterPro" id="IPR023772">
    <property type="entry name" value="DNA-bd_HTH_TetR-type_CS"/>
</dbReference>
<organism evidence="6 7">
    <name type="scientific">Pantoea rodasii</name>
    <dbReference type="NCBI Taxonomy" id="1076549"/>
    <lineage>
        <taxon>Bacteria</taxon>
        <taxon>Pseudomonadati</taxon>
        <taxon>Pseudomonadota</taxon>
        <taxon>Gammaproteobacteria</taxon>
        <taxon>Enterobacterales</taxon>
        <taxon>Erwiniaceae</taxon>
        <taxon>Pantoea</taxon>
    </lineage>
</organism>
<protein>
    <submittedName>
        <fullName evidence="6">Transcriptional regulator</fullName>
    </submittedName>
</protein>
<dbReference type="PROSITE" id="PS50977">
    <property type="entry name" value="HTH_TETR_2"/>
    <property type="match status" value="1"/>
</dbReference>
<evidence type="ECO:0000256" key="2">
    <source>
        <dbReference type="ARBA" id="ARBA00023125"/>
    </source>
</evidence>
<dbReference type="SUPFAM" id="SSF46689">
    <property type="entry name" value="Homeodomain-like"/>
    <property type="match status" value="1"/>
</dbReference>
<gene>
    <name evidence="6" type="ORF">QU24_18515</name>
</gene>
<feature type="DNA-binding region" description="H-T-H motif" evidence="4">
    <location>
        <begin position="42"/>
        <end position="61"/>
    </location>
</feature>
<evidence type="ECO:0000256" key="1">
    <source>
        <dbReference type="ARBA" id="ARBA00023015"/>
    </source>
</evidence>
<dbReference type="InterPro" id="IPR036271">
    <property type="entry name" value="Tet_transcr_reg_TetR-rel_C_sf"/>
</dbReference>
<reference evidence="6 7" key="1">
    <citation type="submission" date="2014-11" db="EMBL/GenBank/DDBJ databases">
        <title>Genome sequencing of Pantoea rodasii ND03.</title>
        <authorList>
            <person name="Muhamad Yunos N.Y."/>
            <person name="Chan K.-G."/>
        </authorList>
    </citation>
    <scope>NUCLEOTIDE SEQUENCE [LARGE SCALE GENOMIC DNA]</scope>
    <source>
        <strain evidence="6 7">ND03</strain>
    </source>
</reference>
<dbReference type="Pfam" id="PF00440">
    <property type="entry name" value="TetR_N"/>
    <property type="match status" value="1"/>
</dbReference>
<feature type="domain" description="HTH tetR-type" evidence="5">
    <location>
        <begin position="19"/>
        <end position="79"/>
    </location>
</feature>
<evidence type="ECO:0000313" key="7">
    <source>
        <dbReference type="Proteomes" id="UP000030853"/>
    </source>
</evidence>
<comment type="caution">
    <text evidence="6">The sequence shown here is derived from an EMBL/GenBank/DDBJ whole genome shotgun (WGS) entry which is preliminary data.</text>
</comment>
<dbReference type="Gene3D" id="1.10.357.10">
    <property type="entry name" value="Tetracycline Repressor, domain 2"/>
    <property type="match status" value="1"/>
</dbReference>
<dbReference type="Gene3D" id="1.10.10.60">
    <property type="entry name" value="Homeodomain-like"/>
    <property type="match status" value="1"/>
</dbReference>
<dbReference type="EMBL" id="JTJJ01000074">
    <property type="protein sequence ID" value="KHJ66604.1"/>
    <property type="molecule type" value="Genomic_DNA"/>
</dbReference>
<evidence type="ECO:0000256" key="3">
    <source>
        <dbReference type="ARBA" id="ARBA00023163"/>
    </source>
</evidence>
<dbReference type="AlphaFoldDB" id="A0A0B1R1U4"/>
<sequence length="205" mass="22930">MSSEKTLPKLTRERGRPRVFDMDEVLDKAMIVFRQKGYHASSIADLGDAMSLTAGSIYKAFSDKRTLFLRVFERYIAIRNADLRNRLEQYPDGKSKIEELLQFYLDSAVEIEGRRGCLVVGSTVELQTLDEELSTLVRLAVTRNQNFLISLIAEGQKDGSVSSELDAETAAGLLLCVAFGMRVVGKIQDVTNGKKTIKMVMKVLE</sequence>
<dbReference type="SUPFAM" id="SSF48498">
    <property type="entry name" value="Tetracyclin repressor-like, C-terminal domain"/>
    <property type="match status" value="1"/>
</dbReference>
<keyword evidence="3" id="KW-0804">Transcription</keyword>
<dbReference type="InterPro" id="IPR011075">
    <property type="entry name" value="TetR_C"/>
</dbReference>
<evidence type="ECO:0000256" key="4">
    <source>
        <dbReference type="PROSITE-ProRule" id="PRU00335"/>
    </source>
</evidence>
<dbReference type="Proteomes" id="UP000030853">
    <property type="component" value="Unassembled WGS sequence"/>
</dbReference>
<keyword evidence="1" id="KW-0805">Transcription regulation</keyword>
<proteinExistence type="predicted"/>
<evidence type="ECO:0000313" key="6">
    <source>
        <dbReference type="EMBL" id="KHJ66604.1"/>
    </source>
</evidence>
<name>A0A0B1R1U4_9GAMM</name>
<dbReference type="InterPro" id="IPR001647">
    <property type="entry name" value="HTH_TetR"/>
</dbReference>
<dbReference type="PANTHER" id="PTHR47506">
    <property type="entry name" value="TRANSCRIPTIONAL REGULATORY PROTEIN"/>
    <property type="match status" value="1"/>
</dbReference>
<dbReference type="GO" id="GO:0003677">
    <property type="term" value="F:DNA binding"/>
    <property type="evidence" value="ECO:0007669"/>
    <property type="project" value="UniProtKB-UniRule"/>
</dbReference>
<evidence type="ECO:0000259" key="5">
    <source>
        <dbReference type="PROSITE" id="PS50977"/>
    </source>
</evidence>
<dbReference type="InterPro" id="IPR009057">
    <property type="entry name" value="Homeodomain-like_sf"/>
</dbReference>